<keyword evidence="3" id="KW-1185">Reference proteome</keyword>
<evidence type="ECO:0000313" key="2">
    <source>
        <dbReference type="EMBL" id="MBU5677790.1"/>
    </source>
</evidence>
<comment type="caution">
    <text evidence="2">The sequence shown here is derived from an EMBL/GenBank/DDBJ whole genome shotgun (WGS) entry which is preliminary data.</text>
</comment>
<feature type="transmembrane region" description="Helical" evidence="1">
    <location>
        <begin position="6"/>
        <end position="30"/>
    </location>
</feature>
<keyword evidence="1" id="KW-0472">Membrane</keyword>
<dbReference type="EMBL" id="JAHLQK010000006">
    <property type="protein sequence ID" value="MBU5677790.1"/>
    <property type="molecule type" value="Genomic_DNA"/>
</dbReference>
<evidence type="ECO:0000256" key="1">
    <source>
        <dbReference type="SAM" id="Phobius"/>
    </source>
</evidence>
<proteinExistence type="predicted"/>
<dbReference type="Proteomes" id="UP000779508">
    <property type="component" value="Unassembled WGS sequence"/>
</dbReference>
<sequence length="116" mass="13157">MIELIQSFIMINLIEVAGTIIVVTIGLWLYKRGQEDFLRKLVLALATEAEKQLGSGTGELKYAMVVERIYEITPGILKLLYSKKQIDKMIEDAVEYLKRYLASGKNLLGYDKEING</sequence>
<organism evidence="2 3">
    <name type="scientific">Alkaliphilus flagellatus</name>
    <dbReference type="NCBI Taxonomy" id="2841507"/>
    <lineage>
        <taxon>Bacteria</taxon>
        <taxon>Bacillati</taxon>
        <taxon>Bacillota</taxon>
        <taxon>Clostridia</taxon>
        <taxon>Peptostreptococcales</taxon>
        <taxon>Natronincolaceae</taxon>
        <taxon>Alkaliphilus</taxon>
    </lineage>
</organism>
<reference evidence="2 3" key="1">
    <citation type="submission" date="2021-06" db="EMBL/GenBank/DDBJ databases">
        <authorList>
            <person name="Sun Q."/>
            <person name="Li D."/>
        </authorList>
    </citation>
    <scope>NUCLEOTIDE SEQUENCE [LARGE SCALE GENOMIC DNA]</scope>
    <source>
        <strain evidence="2 3">MSJ-5</strain>
    </source>
</reference>
<protein>
    <recommendedName>
        <fullName evidence="4">Bacteriophage holin of superfamily 6 (Holin_LLH)</fullName>
    </recommendedName>
</protein>
<evidence type="ECO:0008006" key="4">
    <source>
        <dbReference type="Google" id="ProtNLM"/>
    </source>
</evidence>
<keyword evidence="1" id="KW-0812">Transmembrane</keyword>
<keyword evidence="1" id="KW-1133">Transmembrane helix</keyword>
<evidence type="ECO:0000313" key="3">
    <source>
        <dbReference type="Proteomes" id="UP000779508"/>
    </source>
</evidence>
<name>A0ABS6G8Q2_9FIRM</name>
<gene>
    <name evidence="2" type="ORF">KQI88_15330</name>
</gene>
<accession>A0ABS6G8Q2</accession>
<dbReference type="RefSeq" id="WP_216418800.1">
    <property type="nucleotide sequence ID" value="NZ_JAHLQK010000006.1"/>
</dbReference>